<keyword evidence="5" id="KW-0804">Transcription</keyword>
<evidence type="ECO:0000256" key="2">
    <source>
        <dbReference type="ARBA" id="ARBA00023015"/>
    </source>
</evidence>
<dbReference type="AlphaFoldDB" id="A0A173RHG8"/>
<evidence type="ECO:0000259" key="7">
    <source>
        <dbReference type="Pfam" id="PF08281"/>
    </source>
</evidence>
<dbReference type="GO" id="GO:0016987">
    <property type="term" value="F:sigma factor activity"/>
    <property type="evidence" value="ECO:0007669"/>
    <property type="project" value="UniProtKB-KW"/>
</dbReference>
<feature type="domain" description="RNA polymerase sigma-70 region 2" evidence="6">
    <location>
        <begin position="26"/>
        <end position="90"/>
    </location>
</feature>
<dbReference type="EMBL" id="QSOE01000042">
    <property type="protein sequence ID" value="RGI87674.1"/>
    <property type="molecule type" value="Genomic_DNA"/>
</dbReference>
<keyword evidence="3" id="KW-0731">Sigma factor</keyword>
<evidence type="ECO:0000313" key="11">
    <source>
        <dbReference type="Proteomes" id="UP000095390"/>
    </source>
</evidence>
<dbReference type="GeneID" id="75047469"/>
<evidence type="ECO:0000313" key="13">
    <source>
        <dbReference type="Proteomes" id="UP000284621"/>
    </source>
</evidence>
<dbReference type="PANTHER" id="PTHR43133">
    <property type="entry name" value="RNA POLYMERASE ECF-TYPE SIGMA FACTO"/>
    <property type="match status" value="1"/>
</dbReference>
<evidence type="ECO:0000256" key="1">
    <source>
        <dbReference type="ARBA" id="ARBA00010641"/>
    </source>
</evidence>
<dbReference type="Proteomes" id="UP000262524">
    <property type="component" value="Unassembled WGS sequence"/>
</dbReference>
<name>A0A173RHG8_9FIRM</name>
<keyword evidence="2" id="KW-0805">Transcription regulation</keyword>
<organism evidence="8 11">
    <name type="scientific">Anaerobutyricum hallii</name>
    <dbReference type="NCBI Taxonomy" id="39488"/>
    <lineage>
        <taxon>Bacteria</taxon>
        <taxon>Bacillati</taxon>
        <taxon>Bacillota</taxon>
        <taxon>Clostridia</taxon>
        <taxon>Lachnospirales</taxon>
        <taxon>Lachnospiraceae</taxon>
        <taxon>Anaerobutyricum</taxon>
    </lineage>
</organism>
<evidence type="ECO:0000313" key="12">
    <source>
        <dbReference type="Proteomes" id="UP000262524"/>
    </source>
</evidence>
<dbReference type="InterPro" id="IPR039425">
    <property type="entry name" value="RNA_pol_sigma-70-like"/>
</dbReference>
<dbReference type="OrthoDB" id="2678696at2"/>
<reference evidence="12 13" key="2">
    <citation type="submission" date="2018-08" db="EMBL/GenBank/DDBJ databases">
        <title>A genome reference for cultivated species of the human gut microbiota.</title>
        <authorList>
            <person name="Zou Y."/>
            <person name="Xue W."/>
            <person name="Luo G."/>
        </authorList>
    </citation>
    <scope>NUCLEOTIDE SEQUENCE [LARGE SCALE GENOMIC DNA]</scope>
    <source>
        <strain evidence="10 13">AM34-3LB</strain>
        <strain evidence="9 12">TM10-1AC</strain>
    </source>
</reference>
<evidence type="ECO:0000256" key="3">
    <source>
        <dbReference type="ARBA" id="ARBA00023082"/>
    </source>
</evidence>
<evidence type="ECO:0000256" key="4">
    <source>
        <dbReference type="ARBA" id="ARBA00023125"/>
    </source>
</evidence>
<dbReference type="EMBL" id="QSID01000001">
    <property type="protein sequence ID" value="RHC68043.1"/>
    <property type="molecule type" value="Genomic_DNA"/>
</dbReference>
<keyword evidence="13" id="KW-1185">Reference proteome</keyword>
<evidence type="ECO:0000313" key="10">
    <source>
        <dbReference type="EMBL" id="RHC68043.1"/>
    </source>
</evidence>
<dbReference type="NCBIfam" id="TIGR02937">
    <property type="entry name" value="sigma70-ECF"/>
    <property type="match status" value="1"/>
</dbReference>
<feature type="domain" description="RNA polymerase sigma factor 70 region 4 type 2" evidence="7">
    <location>
        <begin position="126"/>
        <end position="176"/>
    </location>
</feature>
<dbReference type="RefSeq" id="WP_005347436.1">
    <property type="nucleotide sequence ID" value="NZ_CABJFJ010000001.1"/>
</dbReference>
<evidence type="ECO:0000313" key="9">
    <source>
        <dbReference type="EMBL" id="RGI87674.1"/>
    </source>
</evidence>
<dbReference type="GO" id="GO:0006352">
    <property type="term" value="P:DNA-templated transcription initiation"/>
    <property type="evidence" value="ECO:0007669"/>
    <property type="project" value="InterPro"/>
</dbReference>
<accession>A0A173RHG8</accession>
<evidence type="ECO:0000256" key="5">
    <source>
        <dbReference type="ARBA" id="ARBA00023163"/>
    </source>
</evidence>
<dbReference type="Proteomes" id="UP000284621">
    <property type="component" value="Unassembled WGS sequence"/>
</dbReference>
<dbReference type="Proteomes" id="UP000095390">
    <property type="component" value="Unassembled WGS sequence"/>
</dbReference>
<dbReference type="Gene3D" id="1.10.10.10">
    <property type="entry name" value="Winged helix-like DNA-binding domain superfamily/Winged helix DNA-binding domain"/>
    <property type="match status" value="1"/>
</dbReference>
<comment type="similarity">
    <text evidence="1">Belongs to the sigma-70 factor family. ECF subfamily.</text>
</comment>
<dbReference type="InterPro" id="IPR013325">
    <property type="entry name" value="RNA_pol_sigma_r2"/>
</dbReference>
<dbReference type="EMBL" id="CYYC01000001">
    <property type="protein sequence ID" value="CUM77373.1"/>
    <property type="molecule type" value="Genomic_DNA"/>
</dbReference>
<gene>
    <name evidence="10" type="ORF">DW833_00590</name>
    <name evidence="9" type="ORF">DXD91_07815</name>
    <name evidence="8" type="ORF">ERS852578_00155</name>
</gene>
<dbReference type="InterPro" id="IPR007627">
    <property type="entry name" value="RNA_pol_sigma70_r2"/>
</dbReference>
<dbReference type="Pfam" id="PF04542">
    <property type="entry name" value="Sigma70_r2"/>
    <property type="match status" value="1"/>
</dbReference>
<evidence type="ECO:0000313" key="8">
    <source>
        <dbReference type="EMBL" id="CUM77373.1"/>
    </source>
</evidence>
<dbReference type="Pfam" id="PF08281">
    <property type="entry name" value="Sigma70_r4_2"/>
    <property type="match status" value="1"/>
</dbReference>
<sequence>MKIKESNFVEALSHRNERALEYVMVHYGGLVKSVVHRYLNVLSQYEEECMNDVFFAVWEHIDSYDSARNPFANWIGGIARLKALDYKRKYANHLLETSWENAQYTKGLDDAIELHTQFEEEFSEETKQMLSCLKPQDRELFIKLYVEEKPFDEISKEMNTNKPVLYNRLFRSKKKLRSLFPQTNSTHLTGGTSYEK</sequence>
<dbReference type="SUPFAM" id="SSF88659">
    <property type="entry name" value="Sigma3 and sigma4 domains of RNA polymerase sigma factors"/>
    <property type="match status" value="1"/>
</dbReference>
<protein>
    <submittedName>
        <fullName evidence="8">RNA polymerase factor sigma-70</fullName>
    </submittedName>
    <submittedName>
        <fullName evidence="9">Sigma-70 family RNA polymerase sigma factor</fullName>
    </submittedName>
</protein>
<dbReference type="Gene3D" id="1.10.1740.10">
    <property type="match status" value="1"/>
</dbReference>
<dbReference type="SUPFAM" id="SSF88946">
    <property type="entry name" value="Sigma2 domain of RNA polymerase sigma factors"/>
    <property type="match status" value="1"/>
</dbReference>
<proteinExistence type="inferred from homology"/>
<evidence type="ECO:0000259" key="6">
    <source>
        <dbReference type="Pfam" id="PF04542"/>
    </source>
</evidence>
<dbReference type="PANTHER" id="PTHR43133:SF8">
    <property type="entry name" value="RNA POLYMERASE SIGMA FACTOR HI_1459-RELATED"/>
    <property type="match status" value="1"/>
</dbReference>
<keyword evidence="4" id="KW-0238">DNA-binding</keyword>
<dbReference type="InterPro" id="IPR013324">
    <property type="entry name" value="RNA_pol_sigma_r3/r4-like"/>
</dbReference>
<dbReference type="InterPro" id="IPR014284">
    <property type="entry name" value="RNA_pol_sigma-70_dom"/>
</dbReference>
<dbReference type="GO" id="GO:0003677">
    <property type="term" value="F:DNA binding"/>
    <property type="evidence" value="ECO:0007669"/>
    <property type="project" value="UniProtKB-KW"/>
</dbReference>
<dbReference type="InterPro" id="IPR036388">
    <property type="entry name" value="WH-like_DNA-bd_sf"/>
</dbReference>
<reference evidence="8 11" key="1">
    <citation type="submission" date="2015-09" db="EMBL/GenBank/DDBJ databases">
        <authorList>
            <consortium name="Pathogen Informatics"/>
        </authorList>
    </citation>
    <scope>NUCLEOTIDE SEQUENCE [LARGE SCALE GENOMIC DNA]</scope>
    <source>
        <strain evidence="8 11">2789STDY5834966</strain>
    </source>
</reference>
<dbReference type="InterPro" id="IPR013249">
    <property type="entry name" value="RNA_pol_sigma70_r4_t2"/>
</dbReference>